<keyword evidence="2" id="KW-0521">NADP</keyword>
<dbReference type="Gene3D" id="3.40.50.720">
    <property type="entry name" value="NAD(P)-binding Rossmann-like Domain"/>
    <property type="match status" value="1"/>
</dbReference>
<dbReference type="PANTHER" id="PTHR43618:SF8">
    <property type="entry name" value="7ALPHA-HYDROXYSTEROID DEHYDROGENASE"/>
    <property type="match status" value="1"/>
</dbReference>
<dbReference type="InterPro" id="IPR002347">
    <property type="entry name" value="SDR_fam"/>
</dbReference>
<comment type="caution">
    <text evidence="4">The sequence shown here is derived from an EMBL/GenBank/DDBJ whole genome shotgun (WGS) entry which is preliminary data.</text>
</comment>
<evidence type="ECO:0000256" key="2">
    <source>
        <dbReference type="ARBA" id="ARBA00022857"/>
    </source>
</evidence>
<dbReference type="EMBL" id="JAAGMN010002189">
    <property type="protein sequence ID" value="NEE09012.1"/>
    <property type="molecule type" value="Genomic_DNA"/>
</dbReference>
<dbReference type="InterPro" id="IPR036291">
    <property type="entry name" value="NAD(P)-bd_dom_sf"/>
</dbReference>
<sequence length="71" mass="7258">MSAHAYVSELFSLEGRVAVVTGGSSGIGRAITGALARAGARVVVVARREAELRATVDELTAEGCRAAWVSA</sequence>
<protein>
    <submittedName>
        <fullName evidence="4">SDR family NAD(P)-dependent oxidoreductase</fullName>
    </submittedName>
</protein>
<dbReference type="InterPro" id="IPR052178">
    <property type="entry name" value="Sec_Metab_Biosynth_SDR"/>
</dbReference>
<dbReference type="AlphaFoldDB" id="A0A6G3WUA4"/>
<feature type="non-terminal residue" evidence="4">
    <location>
        <position position="71"/>
    </location>
</feature>
<dbReference type="PANTHER" id="PTHR43618">
    <property type="entry name" value="7-ALPHA-HYDROXYSTEROID DEHYDROGENASE"/>
    <property type="match status" value="1"/>
</dbReference>
<evidence type="ECO:0000256" key="1">
    <source>
        <dbReference type="ARBA" id="ARBA00006484"/>
    </source>
</evidence>
<keyword evidence="3" id="KW-0560">Oxidoreductase</keyword>
<dbReference type="SUPFAM" id="SSF51735">
    <property type="entry name" value="NAD(P)-binding Rossmann-fold domains"/>
    <property type="match status" value="1"/>
</dbReference>
<accession>A0A6G3WUA4</accession>
<evidence type="ECO:0000313" key="4">
    <source>
        <dbReference type="EMBL" id="NEE09012.1"/>
    </source>
</evidence>
<dbReference type="Pfam" id="PF00106">
    <property type="entry name" value="adh_short"/>
    <property type="match status" value="1"/>
</dbReference>
<name>A0A6G3WUA4_9ACTN</name>
<gene>
    <name evidence="4" type="ORF">G3M58_21465</name>
</gene>
<reference evidence="4" key="1">
    <citation type="submission" date="2020-01" db="EMBL/GenBank/DDBJ databases">
        <title>Insect and environment-associated Actinomycetes.</title>
        <authorList>
            <person name="Currrie C."/>
            <person name="Chevrette M."/>
            <person name="Carlson C."/>
            <person name="Stubbendieck R."/>
            <person name="Wendt-Pienkowski E."/>
        </authorList>
    </citation>
    <scope>NUCLEOTIDE SEQUENCE</scope>
    <source>
        <strain evidence="4">SID7499</strain>
    </source>
</reference>
<evidence type="ECO:0000256" key="3">
    <source>
        <dbReference type="ARBA" id="ARBA00023002"/>
    </source>
</evidence>
<organism evidence="4">
    <name type="scientific">Streptomyces sp. SID7499</name>
    <dbReference type="NCBI Taxonomy" id="2706086"/>
    <lineage>
        <taxon>Bacteria</taxon>
        <taxon>Bacillati</taxon>
        <taxon>Actinomycetota</taxon>
        <taxon>Actinomycetes</taxon>
        <taxon>Kitasatosporales</taxon>
        <taxon>Streptomycetaceae</taxon>
        <taxon>Streptomyces</taxon>
    </lineage>
</organism>
<proteinExistence type="inferred from homology"/>
<dbReference type="GO" id="GO:0016491">
    <property type="term" value="F:oxidoreductase activity"/>
    <property type="evidence" value="ECO:0007669"/>
    <property type="project" value="UniProtKB-KW"/>
</dbReference>
<comment type="similarity">
    <text evidence="1">Belongs to the short-chain dehydrogenases/reductases (SDR) family.</text>
</comment>